<reference evidence="4" key="1">
    <citation type="journal article" date="2019" name="Int. J. Syst. Evol. Microbiol.">
        <title>The Global Catalogue of Microorganisms (GCM) 10K type strain sequencing project: providing services to taxonomists for standard genome sequencing and annotation.</title>
        <authorList>
            <consortium name="The Broad Institute Genomics Platform"/>
            <consortium name="The Broad Institute Genome Sequencing Center for Infectious Disease"/>
            <person name="Wu L."/>
            <person name="Ma J."/>
        </authorList>
    </citation>
    <scope>NUCLEOTIDE SEQUENCE [LARGE SCALE GENOMIC DNA]</scope>
    <source>
        <strain evidence="4">JCM 14322</strain>
    </source>
</reference>
<name>A0ABP4YAQ6_9MICO</name>
<evidence type="ECO:0000256" key="1">
    <source>
        <dbReference type="SAM" id="Phobius"/>
    </source>
</evidence>
<dbReference type="Proteomes" id="UP001500002">
    <property type="component" value="Unassembled WGS sequence"/>
</dbReference>
<sequence length="137" mass="14301">MAKRRSRERGAAAVEFALILPILLAVVFGIVEFGWTFGQQVSLGNAAREAARTMAIHWAESGADAEAISEGLAAAPLTPDATITFSSMECAPTNPDDVPLSVTAVASLEAPGLTGWFNWLIAPGRVLTAESKMICGG</sequence>
<proteinExistence type="predicted"/>
<comment type="caution">
    <text evidence="3">The sequence shown here is derived from an EMBL/GenBank/DDBJ whole genome shotgun (WGS) entry which is preliminary data.</text>
</comment>
<evidence type="ECO:0000259" key="2">
    <source>
        <dbReference type="Pfam" id="PF07811"/>
    </source>
</evidence>
<keyword evidence="1" id="KW-0472">Membrane</keyword>
<evidence type="ECO:0000313" key="3">
    <source>
        <dbReference type="EMBL" id="GAA1809125.1"/>
    </source>
</evidence>
<feature type="transmembrane region" description="Helical" evidence="1">
    <location>
        <begin position="12"/>
        <end position="35"/>
    </location>
</feature>
<keyword evidence="4" id="KW-1185">Reference proteome</keyword>
<keyword evidence="1" id="KW-0812">Transmembrane</keyword>
<accession>A0ABP4YAQ6</accession>
<dbReference type="EMBL" id="BAAANJ010000005">
    <property type="protein sequence ID" value="GAA1809125.1"/>
    <property type="molecule type" value="Genomic_DNA"/>
</dbReference>
<keyword evidence="1" id="KW-1133">Transmembrane helix</keyword>
<evidence type="ECO:0000313" key="4">
    <source>
        <dbReference type="Proteomes" id="UP001500002"/>
    </source>
</evidence>
<organism evidence="3 4">
    <name type="scientific">Agromyces neolithicus</name>
    <dbReference type="NCBI Taxonomy" id="269420"/>
    <lineage>
        <taxon>Bacteria</taxon>
        <taxon>Bacillati</taxon>
        <taxon>Actinomycetota</taxon>
        <taxon>Actinomycetes</taxon>
        <taxon>Micrococcales</taxon>
        <taxon>Microbacteriaceae</taxon>
        <taxon>Agromyces</taxon>
    </lineage>
</organism>
<gene>
    <name evidence="3" type="ORF">GCM10009749_16980</name>
</gene>
<feature type="domain" description="TadE-like" evidence="2">
    <location>
        <begin position="10"/>
        <end position="52"/>
    </location>
</feature>
<dbReference type="InterPro" id="IPR012495">
    <property type="entry name" value="TadE-like_dom"/>
</dbReference>
<dbReference type="Pfam" id="PF07811">
    <property type="entry name" value="TadE"/>
    <property type="match status" value="1"/>
</dbReference>
<dbReference type="RefSeq" id="WP_344295400.1">
    <property type="nucleotide sequence ID" value="NZ_BAAANJ010000005.1"/>
</dbReference>
<protein>
    <recommendedName>
        <fullName evidence="2">TadE-like domain-containing protein</fullName>
    </recommendedName>
</protein>